<sequence>MKEDESPEIPSYGIVIIGAGVSGLYQLYKSREIGVSALVLESGTDVGGTWYWNRYPGARFDSESYSYGYSFSQELLDEWDWQERFSAQPENLRYLQHVSNRFSLSEDIRFESIVTECIFDETCDEWEVHVEDGFRVRCRFLVTAIGILSKPLIPDFEGMDDFKGPSFHTARWPHDEVTFEGKRVGVIGTGATAVQLIQEVAKTSKQLTIFQRSPNWCAPLHNSPIESTEMADIRSRYDDIFERCRNSFSGFIHDSDRRRALEVSPEEREALYEELYASPGFGIWIGNFRDVLVDEQANATLTDFIAQKIRERVADPKLAEKLIPTDHGFGTRRVPMESGYYEVYNQENVLLVDLNETPIEKITTDGIQCSDREHPFDLIVYATGFDAVMGPYNSINFRGLNGRTLAEKWEAGPRTYLGLATAGFPNMFTLVGPHNASTFCNMPRCIEQNVEWVSTFIEQLFSSDIRRVDVEFEAEDDWTEHVHESAERMLFSKVDSWFMGVNKNIAGRDARTFMLYVGGLPRYTELCDEVARDSYRGFVMS</sequence>
<dbReference type="Gene3D" id="3.50.50.60">
    <property type="entry name" value="FAD/NAD(P)-binding domain"/>
    <property type="match status" value="2"/>
</dbReference>
<keyword evidence="7" id="KW-0503">Monooxygenase</keyword>
<name>A0A381P285_9ZZZZ</name>
<dbReference type="InterPro" id="IPR036188">
    <property type="entry name" value="FAD/NAD-bd_sf"/>
</dbReference>
<dbReference type="InterPro" id="IPR050775">
    <property type="entry name" value="FAD-binding_Monooxygenases"/>
</dbReference>
<dbReference type="EMBL" id="UINC01000777">
    <property type="protein sequence ID" value="SUZ61002.1"/>
    <property type="molecule type" value="Genomic_DNA"/>
</dbReference>
<keyword evidence="4" id="KW-0274">FAD</keyword>
<dbReference type="GO" id="GO:0050660">
    <property type="term" value="F:flavin adenine dinucleotide binding"/>
    <property type="evidence" value="ECO:0007669"/>
    <property type="project" value="InterPro"/>
</dbReference>
<gene>
    <name evidence="8" type="ORF">METZ01_LOCUS13856</name>
</gene>
<dbReference type="PANTHER" id="PTHR43098:SF3">
    <property type="entry name" value="L-ORNITHINE N(5)-MONOOXYGENASE-RELATED"/>
    <property type="match status" value="1"/>
</dbReference>
<evidence type="ECO:0008006" key="9">
    <source>
        <dbReference type="Google" id="ProtNLM"/>
    </source>
</evidence>
<dbReference type="GO" id="GO:0050661">
    <property type="term" value="F:NADP binding"/>
    <property type="evidence" value="ECO:0007669"/>
    <property type="project" value="InterPro"/>
</dbReference>
<dbReference type="GO" id="GO:0004499">
    <property type="term" value="F:N,N-dimethylaniline monooxygenase activity"/>
    <property type="evidence" value="ECO:0007669"/>
    <property type="project" value="InterPro"/>
</dbReference>
<proteinExistence type="inferred from homology"/>
<dbReference type="PANTHER" id="PTHR43098">
    <property type="entry name" value="L-ORNITHINE N(5)-MONOOXYGENASE-RELATED"/>
    <property type="match status" value="1"/>
</dbReference>
<keyword evidence="6" id="KW-0560">Oxidoreductase</keyword>
<evidence type="ECO:0000256" key="6">
    <source>
        <dbReference type="ARBA" id="ARBA00023002"/>
    </source>
</evidence>
<dbReference type="InterPro" id="IPR020946">
    <property type="entry name" value="Flavin_mOase-like"/>
</dbReference>
<evidence type="ECO:0000256" key="7">
    <source>
        <dbReference type="ARBA" id="ARBA00023033"/>
    </source>
</evidence>
<dbReference type="SUPFAM" id="SSF51905">
    <property type="entry name" value="FAD/NAD(P)-binding domain"/>
    <property type="match status" value="3"/>
</dbReference>
<dbReference type="Pfam" id="PF00743">
    <property type="entry name" value="FMO-like"/>
    <property type="match status" value="1"/>
</dbReference>
<accession>A0A381P285</accession>
<organism evidence="8">
    <name type="scientific">marine metagenome</name>
    <dbReference type="NCBI Taxonomy" id="408172"/>
    <lineage>
        <taxon>unclassified sequences</taxon>
        <taxon>metagenomes</taxon>
        <taxon>ecological metagenomes</taxon>
    </lineage>
</organism>
<comment type="cofactor">
    <cofactor evidence="1">
        <name>FAD</name>
        <dbReference type="ChEBI" id="CHEBI:57692"/>
    </cofactor>
</comment>
<evidence type="ECO:0000256" key="4">
    <source>
        <dbReference type="ARBA" id="ARBA00022827"/>
    </source>
</evidence>
<evidence type="ECO:0000256" key="5">
    <source>
        <dbReference type="ARBA" id="ARBA00022857"/>
    </source>
</evidence>
<reference evidence="8" key="1">
    <citation type="submission" date="2018-05" db="EMBL/GenBank/DDBJ databases">
        <authorList>
            <person name="Lanie J.A."/>
            <person name="Ng W.-L."/>
            <person name="Kazmierczak K.M."/>
            <person name="Andrzejewski T.M."/>
            <person name="Davidsen T.M."/>
            <person name="Wayne K.J."/>
            <person name="Tettelin H."/>
            <person name="Glass J.I."/>
            <person name="Rusch D."/>
            <person name="Podicherti R."/>
            <person name="Tsui H.-C.T."/>
            <person name="Winkler M.E."/>
        </authorList>
    </citation>
    <scope>NUCLEOTIDE SEQUENCE</scope>
</reference>
<evidence type="ECO:0000256" key="1">
    <source>
        <dbReference type="ARBA" id="ARBA00001974"/>
    </source>
</evidence>
<dbReference type="AlphaFoldDB" id="A0A381P285"/>
<evidence type="ECO:0000313" key="8">
    <source>
        <dbReference type="EMBL" id="SUZ61002.1"/>
    </source>
</evidence>
<keyword evidence="3" id="KW-0285">Flavoprotein</keyword>
<comment type="similarity">
    <text evidence="2">Belongs to the FAD-binding monooxygenase family.</text>
</comment>
<keyword evidence="5" id="KW-0521">NADP</keyword>
<evidence type="ECO:0000256" key="3">
    <source>
        <dbReference type="ARBA" id="ARBA00022630"/>
    </source>
</evidence>
<protein>
    <recommendedName>
        <fullName evidence="9">Cyclohexanone monooxygenase</fullName>
    </recommendedName>
</protein>
<evidence type="ECO:0000256" key="2">
    <source>
        <dbReference type="ARBA" id="ARBA00010139"/>
    </source>
</evidence>